<name>A0A7D7R4H8_9FLAO</name>
<dbReference type="InterPro" id="IPR000834">
    <property type="entry name" value="Peptidase_M14"/>
</dbReference>
<evidence type="ECO:0000313" key="4">
    <source>
        <dbReference type="EMBL" id="QMS97589.1"/>
    </source>
</evidence>
<evidence type="ECO:0000313" key="6">
    <source>
        <dbReference type="Proteomes" id="UP000539710"/>
    </source>
</evidence>
<dbReference type="GO" id="GO:0008270">
    <property type="term" value="F:zinc ion binding"/>
    <property type="evidence" value="ECO:0007669"/>
    <property type="project" value="InterPro"/>
</dbReference>
<dbReference type="Gene3D" id="3.40.630.10">
    <property type="entry name" value="Zn peptidases"/>
    <property type="match status" value="1"/>
</dbReference>
<dbReference type="Pfam" id="PF00246">
    <property type="entry name" value="Peptidase_M14"/>
    <property type="match status" value="1"/>
</dbReference>
<dbReference type="AlphaFoldDB" id="A0A7D7R4H8"/>
<dbReference type="GO" id="GO:0004181">
    <property type="term" value="F:metallocarboxypeptidase activity"/>
    <property type="evidence" value="ECO:0007669"/>
    <property type="project" value="InterPro"/>
</dbReference>
<feature type="signal peptide" evidence="1">
    <location>
        <begin position="1"/>
        <end position="17"/>
    </location>
</feature>
<reference evidence="3" key="3">
    <citation type="submission" date="2020-07" db="EMBL/GenBank/DDBJ databases">
        <authorList>
            <person name="Yang C."/>
        </authorList>
    </citation>
    <scope>NUCLEOTIDE SEQUENCE</scope>
    <source>
        <strain evidence="3">Cx-624</strain>
    </source>
</reference>
<dbReference type="KEGG" id="cbau:H1R16_07590"/>
<evidence type="ECO:0000313" key="5">
    <source>
        <dbReference type="Proteomes" id="UP000515349"/>
    </source>
</evidence>
<organism evidence="4 5">
    <name type="scientific">Marnyiella aurantia</name>
    <dbReference type="NCBI Taxonomy" id="2758037"/>
    <lineage>
        <taxon>Bacteria</taxon>
        <taxon>Pseudomonadati</taxon>
        <taxon>Bacteroidota</taxon>
        <taxon>Flavobacteriia</taxon>
        <taxon>Flavobacteriales</taxon>
        <taxon>Weeksellaceae</taxon>
        <taxon>Marnyiella</taxon>
    </lineage>
</organism>
<protein>
    <submittedName>
        <fullName evidence="4">M14 family metallopeptidase</fullName>
    </submittedName>
</protein>
<evidence type="ECO:0000256" key="1">
    <source>
        <dbReference type="SAM" id="SignalP"/>
    </source>
</evidence>
<dbReference type="Proteomes" id="UP000539710">
    <property type="component" value="Unassembled WGS sequence"/>
</dbReference>
<feature type="chain" id="PRO_5044656403" evidence="1">
    <location>
        <begin position="18"/>
        <end position="564"/>
    </location>
</feature>
<dbReference type="Proteomes" id="UP000515349">
    <property type="component" value="Chromosome"/>
</dbReference>
<evidence type="ECO:0000259" key="2">
    <source>
        <dbReference type="Pfam" id="PF00246"/>
    </source>
</evidence>
<keyword evidence="6" id="KW-1185">Reference proteome</keyword>
<accession>A0A7D7R4H8</accession>
<keyword evidence="1" id="KW-0732">Signal</keyword>
<dbReference type="GO" id="GO:0006508">
    <property type="term" value="P:proteolysis"/>
    <property type="evidence" value="ECO:0007669"/>
    <property type="project" value="InterPro"/>
</dbReference>
<proteinExistence type="predicted"/>
<dbReference type="EMBL" id="CP059472">
    <property type="protein sequence ID" value="QMS97589.1"/>
    <property type="molecule type" value="Genomic_DNA"/>
</dbReference>
<feature type="domain" description="Peptidase M14" evidence="2">
    <location>
        <begin position="39"/>
        <end position="165"/>
    </location>
</feature>
<evidence type="ECO:0000313" key="3">
    <source>
        <dbReference type="EMBL" id="MBA5247078.1"/>
    </source>
</evidence>
<dbReference type="RefSeq" id="WP_181887175.1">
    <property type="nucleotide sequence ID" value="NZ_CP059472.1"/>
</dbReference>
<reference evidence="4 5" key="1">
    <citation type="submission" date="2020-07" db="EMBL/GenBank/DDBJ databases">
        <title>Chryseobacterium sp.cx-624.</title>
        <authorList>
            <person name="Yang C."/>
        </authorList>
    </citation>
    <scope>NUCLEOTIDE SEQUENCE [LARGE SCALE GENOMIC DNA]</scope>
    <source>
        <strain evidence="5">cx-624</strain>
        <strain evidence="4">Cx-624</strain>
    </source>
</reference>
<dbReference type="EMBL" id="JACEUX010000002">
    <property type="protein sequence ID" value="MBA5247078.1"/>
    <property type="molecule type" value="Genomic_DNA"/>
</dbReference>
<sequence length="564" mass="65381">MKNIFILLILGCTVLNAQQLQTPYEQGNGNQTTTYGEMTAYYEDLDRAFETISVENFGQDDNGEPIRVVLFTPSNNKNLPVLLINNGIHPGEPDGIDATMMLMRDLATGKIISKNLKVAAVQCYNISGMQRRGKFSRVNQNGPEEYGFRGNARNYDLNRDFIKNDSENAKAFQQIFHHFRPIYFIDNHVSNGADYQYLFTYISTNKERLGKTLGTYLHTKMQPAILQQLEKKGILTTPYVNIHGEAPDKGFPSFMDSPRFATGYTTLFNTMGTVAETHMLKPYADRVRATYEYMLSSLEYVGRNRSEIQKKIQESAAELRPGKKYTLRWKLTENKHKLLDFKGFEARRKTSLVSGKPRLYYDRTMPFNRKIKFFDEYASDLQVTVPRYYAVPKSERTVIEHLKRNRIEMRELVRDSTVMVEMYTIVDFQTVKSPYEGHYLHYDTQTKSEFKSISLSKGDYLVPGAQEGVKYLLETLEPSAADSFFNWNFFDAILGQKEYFSDYVFEDTAAELLNIDTVLKTAFEMEKVINPKFGKDEKAQLDWIYRKSPYYEDTVNRYPIFRLP</sequence>
<dbReference type="SUPFAM" id="SSF53187">
    <property type="entry name" value="Zn-dependent exopeptidases"/>
    <property type="match status" value="1"/>
</dbReference>
<gene>
    <name evidence="4" type="ORF">H1R16_07590</name>
    <name evidence="3" type="ORF">H2507_07850</name>
</gene>
<dbReference type="CDD" id="cd06241">
    <property type="entry name" value="M14-like"/>
    <property type="match status" value="1"/>
</dbReference>
<reference evidence="6" key="2">
    <citation type="submission" date="2020-07" db="EMBL/GenBank/DDBJ databases">
        <title>Flavobacterium sp. xlx-214.</title>
        <authorList>
            <person name="Yang C."/>
        </authorList>
    </citation>
    <scope>NUCLEOTIDE SEQUENCE [LARGE SCALE GENOMIC DNA]</scope>
    <source>
        <strain evidence="6">CX-624</strain>
    </source>
</reference>